<sequence length="171" mass="18896">MTTDVQRSSQSKTAPPAHPKHRSSQSPVFSSEMSSSSSQSLSLLPPSSSENCHSTSCLTRLYSSTCRCVVHRTAQGTLCTPTKRPRESASGSESPRDAQQKNRRRCYRCQTKLELVQQELAVGIPGNHGCAVQFYSHIKRITSRLCHCCAAGLCQRLHINHMFGNTITFDI</sequence>
<accession>A0A3P9C9V4</accession>
<reference evidence="2 3" key="1">
    <citation type="journal article" date="2014" name="Nature">
        <title>The genomic substrate for adaptive radiation in African cichlid fish.</title>
        <authorList>
            <person name="Brawand D."/>
            <person name="Wagner C.E."/>
            <person name="Li Y.I."/>
            <person name="Malinsky M."/>
            <person name="Keller I."/>
            <person name="Fan S."/>
            <person name="Simakov O."/>
            <person name="Ng A.Y."/>
            <person name="Lim Z.W."/>
            <person name="Bezault E."/>
            <person name="Turner-Maier J."/>
            <person name="Johnson J."/>
            <person name="Alcazar R."/>
            <person name="Noh H.J."/>
            <person name="Russell P."/>
            <person name="Aken B."/>
            <person name="Alfoldi J."/>
            <person name="Amemiya C."/>
            <person name="Azzouzi N."/>
            <person name="Baroiller J.F."/>
            <person name="Barloy-Hubler F."/>
            <person name="Berlin A."/>
            <person name="Bloomquist R."/>
            <person name="Carleton K.L."/>
            <person name="Conte M.A."/>
            <person name="D'Cotta H."/>
            <person name="Eshel O."/>
            <person name="Gaffney L."/>
            <person name="Galibert F."/>
            <person name="Gante H.F."/>
            <person name="Gnerre S."/>
            <person name="Greuter L."/>
            <person name="Guyon R."/>
            <person name="Haddad N.S."/>
            <person name="Haerty W."/>
            <person name="Harris R.M."/>
            <person name="Hofmann H.A."/>
            <person name="Hourlier T."/>
            <person name="Hulata G."/>
            <person name="Jaffe D.B."/>
            <person name="Lara M."/>
            <person name="Lee A.P."/>
            <person name="MacCallum I."/>
            <person name="Mwaiko S."/>
            <person name="Nikaido M."/>
            <person name="Nishihara H."/>
            <person name="Ozouf-Costaz C."/>
            <person name="Penman D.J."/>
            <person name="Przybylski D."/>
            <person name="Rakotomanga M."/>
            <person name="Renn S.C.P."/>
            <person name="Ribeiro F.J."/>
            <person name="Ron M."/>
            <person name="Salzburger W."/>
            <person name="Sanchez-Pulido L."/>
            <person name="Santos M.E."/>
            <person name="Searle S."/>
            <person name="Sharpe T."/>
            <person name="Swofford R."/>
            <person name="Tan F.J."/>
            <person name="Williams L."/>
            <person name="Young S."/>
            <person name="Yin S."/>
            <person name="Okada N."/>
            <person name="Kocher T.D."/>
            <person name="Miska E.A."/>
            <person name="Lander E.S."/>
            <person name="Venkatesh B."/>
            <person name="Fernald R.D."/>
            <person name="Meyer A."/>
            <person name="Ponting C.P."/>
            <person name="Streelman J.T."/>
            <person name="Lindblad-Toh K."/>
            <person name="Seehausen O."/>
            <person name="Di Palma F."/>
        </authorList>
    </citation>
    <scope>NUCLEOTIDE SEQUENCE</scope>
</reference>
<evidence type="ECO:0000313" key="2">
    <source>
        <dbReference type="Ensembl" id="ENSMZEP00005018681.1"/>
    </source>
</evidence>
<feature type="compositionally biased region" description="Polar residues" evidence="1">
    <location>
        <begin position="1"/>
        <end position="13"/>
    </location>
</feature>
<reference evidence="2" key="2">
    <citation type="submission" date="2025-08" db="UniProtKB">
        <authorList>
            <consortium name="Ensembl"/>
        </authorList>
    </citation>
    <scope>IDENTIFICATION</scope>
</reference>
<proteinExistence type="predicted"/>
<name>A0A3P9C9V4_9CICH</name>
<dbReference type="Proteomes" id="UP000265160">
    <property type="component" value="LG14"/>
</dbReference>
<keyword evidence="3" id="KW-1185">Reference proteome</keyword>
<feature type="region of interest" description="Disordered" evidence="1">
    <location>
        <begin position="1"/>
        <end position="49"/>
    </location>
</feature>
<evidence type="ECO:0000313" key="3">
    <source>
        <dbReference type="Proteomes" id="UP000265160"/>
    </source>
</evidence>
<evidence type="ECO:0000256" key="1">
    <source>
        <dbReference type="SAM" id="MobiDB-lite"/>
    </source>
</evidence>
<feature type="compositionally biased region" description="Low complexity" evidence="1">
    <location>
        <begin position="24"/>
        <end position="49"/>
    </location>
</feature>
<dbReference type="Ensembl" id="ENSMZET00005019282.1">
    <property type="protein sequence ID" value="ENSMZEP00005018681.1"/>
    <property type="gene ID" value="ENSMZEG00005014020.1"/>
</dbReference>
<feature type="region of interest" description="Disordered" evidence="1">
    <location>
        <begin position="79"/>
        <end position="99"/>
    </location>
</feature>
<dbReference type="AlphaFoldDB" id="A0A3P9C9V4"/>
<organism evidence="2 3">
    <name type="scientific">Maylandia zebra</name>
    <name type="common">zebra mbuna</name>
    <dbReference type="NCBI Taxonomy" id="106582"/>
    <lineage>
        <taxon>Eukaryota</taxon>
        <taxon>Metazoa</taxon>
        <taxon>Chordata</taxon>
        <taxon>Craniata</taxon>
        <taxon>Vertebrata</taxon>
        <taxon>Euteleostomi</taxon>
        <taxon>Actinopterygii</taxon>
        <taxon>Neopterygii</taxon>
        <taxon>Teleostei</taxon>
        <taxon>Neoteleostei</taxon>
        <taxon>Acanthomorphata</taxon>
        <taxon>Ovalentaria</taxon>
        <taxon>Cichlomorphae</taxon>
        <taxon>Cichliformes</taxon>
        <taxon>Cichlidae</taxon>
        <taxon>African cichlids</taxon>
        <taxon>Pseudocrenilabrinae</taxon>
        <taxon>Haplochromini</taxon>
        <taxon>Maylandia</taxon>
        <taxon>Maylandia zebra complex</taxon>
    </lineage>
</organism>
<protein>
    <submittedName>
        <fullName evidence="2">Uncharacterized protein</fullName>
    </submittedName>
</protein>
<dbReference type="STRING" id="106582.ENSMZEP00005018681"/>
<reference evidence="2" key="3">
    <citation type="submission" date="2025-09" db="UniProtKB">
        <authorList>
            <consortium name="Ensembl"/>
        </authorList>
    </citation>
    <scope>IDENTIFICATION</scope>
</reference>